<dbReference type="GO" id="GO:0046487">
    <property type="term" value="P:glyoxylate metabolic process"/>
    <property type="evidence" value="ECO:0007669"/>
    <property type="project" value="TreeGrafter"/>
</dbReference>
<name>A0A5J5GQH2_9RHOB</name>
<dbReference type="InterPro" id="IPR026040">
    <property type="entry name" value="HyI-like"/>
</dbReference>
<dbReference type="EMBL" id="VYQE01000001">
    <property type="protein sequence ID" value="KAA9010501.1"/>
    <property type="molecule type" value="Genomic_DNA"/>
</dbReference>
<reference evidence="5 6" key="1">
    <citation type="submission" date="2019-09" db="EMBL/GenBank/DDBJ databases">
        <authorList>
            <person name="Park J.-S."/>
            <person name="Choi H.-J."/>
        </authorList>
    </citation>
    <scope>NUCLEOTIDE SEQUENCE [LARGE SCALE GENOMIC DNA]</scope>
    <source>
        <strain evidence="5 6">176SS1-4</strain>
    </source>
</reference>
<feature type="domain" description="Xylose isomerase-like TIM barrel" evidence="4">
    <location>
        <begin position="22"/>
        <end position="252"/>
    </location>
</feature>
<dbReference type="InterPro" id="IPR050417">
    <property type="entry name" value="Sugar_Epim/Isomerase"/>
</dbReference>
<keyword evidence="1 2" id="KW-0413">Isomerase</keyword>
<comment type="caution">
    <text evidence="5">The sequence shown here is derived from an EMBL/GenBank/DDBJ whole genome shotgun (WGS) entry which is preliminary data.</text>
</comment>
<sequence length="255" mass="27289">MPRFCANLSTLFTEMPMTERPAAARAAGFEAVEILFPYDEDAAALRQAIAGAGLPVALINCPPPNYASEGGPRGFAAVPGGEERFRHDFRRSCRYASALGAERVHVMAGVAEGPEAGDSFATNLAWAANEVPGLQLTVEPLNPDDMPGYFLDDLSLALAVIEEVGAPNLSLQFDAYHVHKLTGDVLGTWDAVREHVGHVQIADHPGRHEPGSGEIDYAAFLARLDTDGYEGWVSAEYRPRADTGEGLGWMAALSP</sequence>
<evidence type="ECO:0000256" key="3">
    <source>
        <dbReference type="PIRSR" id="PIRSR006241-50"/>
    </source>
</evidence>
<evidence type="ECO:0000259" key="4">
    <source>
        <dbReference type="Pfam" id="PF01261"/>
    </source>
</evidence>
<dbReference type="SUPFAM" id="SSF51658">
    <property type="entry name" value="Xylose isomerase-like"/>
    <property type="match status" value="1"/>
</dbReference>
<dbReference type="Gene3D" id="3.20.20.150">
    <property type="entry name" value="Divalent-metal-dependent TIM barrel enzymes"/>
    <property type="match status" value="1"/>
</dbReference>
<dbReference type="PANTHER" id="PTHR43489">
    <property type="entry name" value="ISOMERASE"/>
    <property type="match status" value="1"/>
</dbReference>
<dbReference type="GO" id="GO:0008903">
    <property type="term" value="F:hydroxypyruvate isomerase activity"/>
    <property type="evidence" value="ECO:0007669"/>
    <property type="project" value="TreeGrafter"/>
</dbReference>
<organism evidence="5 6">
    <name type="scientific">Histidinibacterium aquaticum</name>
    <dbReference type="NCBI Taxonomy" id="2613962"/>
    <lineage>
        <taxon>Bacteria</taxon>
        <taxon>Pseudomonadati</taxon>
        <taxon>Pseudomonadota</taxon>
        <taxon>Alphaproteobacteria</taxon>
        <taxon>Rhodobacterales</taxon>
        <taxon>Paracoccaceae</taxon>
        <taxon>Histidinibacterium</taxon>
    </lineage>
</organism>
<feature type="active site" description="Proton donor/acceptor" evidence="3">
    <location>
        <position position="139"/>
    </location>
</feature>
<dbReference type="AlphaFoldDB" id="A0A5J5GQH2"/>
<dbReference type="InterPro" id="IPR013022">
    <property type="entry name" value="Xyl_isomerase-like_TIM-brl"/>
</dbReference>
<accession>A0A5J5GQH2</accession>
<evidence type="ECO:0000256" key="2">
    <source>
        <dbReference type="PIRNR" id="PIRNR006241"/>
    </source>
</evidence>
<evidence type="ECO:0000313" key="6">
    <source>
        <dbReference type="Proteomes" id="UP000326554"/>
    </source>
</evidence>
<feature type="active site" description="Proton donor/acceptor" evidence="3">
    <location>
        <position position="236"/>
    </location>
</feature>
<gene>
    <name evidence="5" type="ORF">F3S47_04455</name>
</gene>
<evidence type="ECO:0000313" key="5">
    <source>
        <dbReference type="EMBL" id="KAA9010501.1"/>
    </source>
</evidence>
<comment type="similarity">
    <text evidence="2">Belongs to the hyi family.</text>
</comment>
<proteinExistence type="inferred from homology"/>
<evidence type="ECO:0000256" key="1">
    <source>
        <dbReference type="ARBA" id="ARBA00023235"/>
    </source>
</evidence>
<dbReference type="InterPro" id="IPR036237">
    <property type="entry name" value="Xyl_isomerase-like_sf"/>
</dbReference>
<dbReference type="Pfam" id="PF01261">
    <property type="entry name" value="AP_endonuc_2"/>
    <property type="match status" value="1"/>
</dbReference>
<dbReference type="Proteomes" id="UP000326554">
    <property type="component" value="Unassembled WGS sequence"/>
</dbReference>
<keyword evidence="6" id="KW-1185">Reference proteome</keyword>
<dbReference type="PIRSF" id="PIRSF006241">
    <property type="entry name" value="HyI"/>
    <property type="match status" value="1"/>
</dbReference>
<protein>
    <submittedName>
        <fullName evidence="5">TIM barrel protein</fullName>
    </submittedName>
</protein>
<dbReference type="PANTHER" id="PTHR43489:SF6">
    <property type="entry name" value="HYDROXYPYRUVATE ISOMERASE-RELATED"/>
    <property type="match status" value="1"/>
</dbReference>